<organism evidence="1 2">
    <name type="scientific">Melastoma candidum</name>
    <dbReference type="NCBI Taxonomy" id="119954"/>
    <lineage>
        <taxon>Eukaryota</taxon>
        <taxon>Viridiplantae</taxon>
        <taxon>Streptophyta</taxon>
        <taxon>Embryophyta</taxon>
        <taxon>Tracheophyta</taxon>
        <taxon>Spermatophyta</taxon>
        <taxon>Magnoliopsida</taxon>
        <taxon>eudicotyledons</taxon>
        <taxon>Gunneridae</taxon>
        <taxon>Pentapetalae</taxon>
        <taxon>rosids</taxon>
        <taxon>malvids</taxon>
        <taxon>Myrtales</taxon>
        <taxon>Melastomataceae</taxon>
        <taxon>Melastomatoideae</taxon>
        <taxon>Melastomateae</taxon>
        <taxon>Melastoma</taxon>
    </lineage>
</organism>
<dbReference type="EMBL" id="CM042887">
    <property type="protein sequence ID" value="KAI4330377.1"/>
    <property type="molecule type" value="Genomic_DNA"/>
</dbReference>
<accession>A0ACB9N3H5</accession>
<name>A0ACB9N3H5_9MYRT</name>
<protein>
    <submittedName>
        <fullName evidence="1">Uncharacterized protein</fullName>
    </submittedName>
</protein>
<reference evidence="2" key="1">
    <citation type="journal article" date="2023" name="Front. Plant Sci.">
        <title>Chromosomal-level genome assembly of Melastoma candidum provides insights into trichome evolution.</title>
        <authorList>
            <person name="Zhong Y."/>
            <person name="Wu W."/>
            <person name="Sun C."/>
            <person name="Zou P."/>
            <person name="Liu Y."/>
            <person name="Dai S."/>
            <person name="Zhou R."/>
        </authorList>
    </citation>
    <scope>NUCLEOTIDE SEQUENCE [LARGE SCALE GENOMIC DNA]</scope>
</reference>
<dbReference type="Proteomes" id="UP001057402">
    <property type="component" value="Chromosome 8"/>
</dbReference>
<evidence type="ECO:0000313" key="1">
    <source>
        <dbReference type="EMBL" id="KAI4330377.1"/>
    </source>
</evidence>
<comment type="caution">
    <text evidence="1">The sequence shown here is derived from an EMBL/GenBank/DDBJ whole genome shotgun (WGS) entry which is preliminary data.</text>
</comment>
<evidence type="ECO:0000313" key="2">
    <source>
        <dbReference type="Proteomes" id="UP001057402"/>
    </source>
</evidence>
<sequence>MKQKGVVCASLKVLEFYSNLNFYRDSHSLKFIRTSVNGLTLVYSALDVCNSYGCESTAETQDFEKTEAFSIIVGHKISLKNYMESPRLDLRLRVLPRGFLFSLLPRAGSIDTIMSANAKVMLHLLEGFPFGLGALIFEHMKWSLSKIEKSLPYDQVITGLLQMHGIDPTTVYVQDKWKVGNFGTPCKPEGSAPPAVEASASFALPSVLKELQLQVAAQGEDIRVLQRLVMDAIRQLEGLNKFLHENLDASADLTGVNVENF</sequence>
<gene>
    <name evidence="1" type="ORF">MLD38_028669</name>
</gene>
<keyword evidence="2" id="KW-1185">Reference proteome</keyword>
<proteinExistence type="predicted"/>